<dbReference type="InterPro" id="IPR036397">
    <property type="entry name" value="RNaseH_sf"/>
</dbReference>
<name>A0AAW2U3D6_9LAMI</name>
<dbReference type="CDD" id="cd06222">
    <property type="entry name" value="RNase_H_like"/>
    <property type="match status" value="1"/>
</dbReference>
<dbReference type="Pfam" id="PF13966">
    <property type="entry name" value="zf-RVT"/>
    <property type="match status" value="1"/>
</dbReference>
<feature type="domain" description="RNase H type-1" evidence="2">
    <location>
        <begin position="170"/>
        <end position="292"/>
    </location>
</feature>
<dbReference type="InterPro" id="IPR026960">
    <property type="entry name" value="RVT-Znf"/>
</dbReference>
<dbReference type="GO" id="GO:0004523">
    <property type="term" value="F:RNA-DNA hybrid ribonuclease activity"/>
    <property type="evidence" value="ECO:0007669"/>
    <property type="project" value="InterPro"/>
</dbReference>
<dbReference type="GO" id="GO:0003676">
    <property type="term" value="F:nucleic acid binding"/>
    <property type="evidence" value="ECO:0007669"/>
    <property type="project" value="InterPro"/>
</dbReference>
<evidence type="ECO:0000313" key="4">
    <source>
        <dbReference type="EMBL" id="KAL0411508.1"/>
    </source>
</evidence>
<dbReference type="SUPFAM" id="SSF53098">
    <property type="entry name" value="Ribonuclease H-like"/>
    <property type="match status" value="1"/>
</dbReference>
<proteinExistence type="predicted"/>
<feature type="transmembrane region" description="Helical" evidence="1">
    <location>
        <begin position="301"/>
        <end position="321"/>
    </location>
</feature>
<comment type="caution">
    <text evidence="4">The sequence shown here is derived from an EMBL/GenBank/DDBJ whole genome shotgun (WGS) entry which is preliminary data.</text>
</comment>
<reference evidence="4" key="1">
    <citation type="submission" date="2020-06" db="EMBL/GenBank/DDBJ databases">
        <authorList>
            <person name="Li T."/>
            <person name="Hu X."/>
            <person name="Zhang T."/>
            <person name="Song X."/>
            <person name="Zhang H."/>
            <person name="Dai N."/>
            <person name="Sheng W."/>
            <person name="Hou X."/>
            <person name="Wei L."/>
        </authorList>
    </citation>
    <scope>NUCLEOTIDE SEQUENCE</scope>
    <source>
        <strain evidence="4">KEN1</strain>
        <tissue evidence="4">Leaf</tissue>
    </source>
</reference>
<keyword evidence="1" id="KW-0812">Transmembrane</keyword>
<reference evidence="4" key="2">
    <citation type="journal article" date="2024" name="Plant">
        <title>Genomic evolution and insights into agronomic trait innovations of Sesamum species.</title>
        <authorList>
            <person name="Miao H."/>
            <person name="Wang L."/>
            <person name="Qu L."/>
            <person name="Liu H."/>
            <person name="Sun Y."/>
            <person name="Le M."/>
            <person name="Wang Q."/>
            <person name="Wei S."/>
            <person name="Zheng Y."/>
            <person name="Lin W."/>
            <person name="Duan Y."/>
            <person name="Cao H."/>
            <person name="Xiong S."/>
            <person name="Wang X."/>
            <person name="Wei L."/>
            <person name="Li C."/>
            <person name="Ma Q."/>
            <person name="Ju M."/>
            <person name="Zhao R."/>
            <person name="Li G."/>
            <person name="Mu C."/>
            <person name="Tian Q."/>
            <person name="Mei H."/>
            <person name="Zhang T."/>
            <person name="Gao T."/>
            <person name="Zhang H."/>
        </authorList>
    </citation>
    <scope>NUCLEOTIDE SEQUENCE</scope>
    <source>
        <strain evidence="4">KEN1</strain>
    </source>
</reference>
<evidence type="ECO:0008006" key="5">
    <source>
        <dbReference type="Google" id="ProtNLM"/>
    </source>
</evidence>
<dbReference type="EMBL" id="JACGWN010000013">
    <property type="protein sequence ID" value="KAL0411508.1"/>
    <property type="molecule type" value="Genomic_DNA"/>
</dbReference>
<accession>A0AAW2U3D6</accession>
<dbReference type="InterPro" id="IPR052929">
    <property type="entry name" value="RNase_H-like_EbsB-rel"/>
</dbReference>
<dbReference type="AlphaFoldDB" id="A0AAW2U3D6"/>
<keyword evidence="1" id="KW-0472">Membrane</keyword>
<gene>
    <name evidence="4" type="ORF">Slati_3740500</name>
</gene>
<dbReference type="InterPro" id="IPR002156">
    <property type="entry name" value="RNaseH_domain"/>
</dbReference>
<dbReference type="PANTHER" id="PTHR47074:SF11">
    <property type="entry name" value="REVERSE TRANSCRIPTASE-LIKE PROTEIN"/>
    <property type="match status" value="1"/>
</dbReference>
<dbReference type="InterPro" id="IPR044730">
    <property type="entry name" value="RNase_H-like_dom_plant"/>
</dbReference>
<protein>
    <recommendedName>
        <fullName evidence="5">Reverse transcriptase zinc-binding domain-containing protein</fullName>
    </recommendedName>
</protein>
<dbReference type="Pfam" id="PF13456">
    <property type="entry name" value="RVT_3"/>
    <property type="match status" value="1"/>
</dbReference>
<sequence length="326" mass="36207">MVQSLFWPEDSTLILHIPLNFVGAQDILIWHYSSTGLFTVRSAYHLALSLASRAETSTARWSRSTWQKIWQAQVPNKAKLFIWRAVRNILPTAMNLKKRLPFDTFSCPFCANETEQPIHTLLHCTFARQVADFAQSYLAAFVKQGTRKASVEMPFHSSWISPPTTGIKVNFDGAVLNGGLAFGIGVVARDAAGKCLAWMSLRLDRGGPAAIAEAYAAREACRLAIRQHWRQVIFEGDCEPLMLKLSSPQQDCSLVSPVVFDICSLVQQIESVLFSLVRRAGNSVADFLAHQALNLVGDSSFFPMVLTLFCVTILSSNLNAFPLKKK</sequence>
<evidence type="ECO:0000259" key="2">
    <source>
        <dbReference type="Pfam" id="PF13456"/>
    </source>
</evidence>
<feature type="domain" description="Reverse transcriptase zinc-binding" evidence="3">
    <location>
        <begin position="38"/>
        <end position="130"/>
    </location>
</feature>
<dbReference type="InterPro" id="IPR012337">
    <property type="entry name" value="RNaseH-like_sf"/>
</dbReference>
<dbReference type="Gene3D" id="3.30.420.10">
    <property type="entry name" value="Ribonuclease H-like superfamily/Ribonuclease H"/>
    <property type="match status" value="1"/>
</dbReference>
<organism evidence="4">
    <name type="scientific">Sesamum latifolium</name>
    <dbReference type="NCBI Taxonomy" id="2727402"/>
    <lineage>
        <taxon>Eukaryota</taxon>
        <taxon>Viridiplantae</taxon>
        <taxon>Streptophyta</taxon>
        <taxon>Embryophyta</taxon>
        <taxon>Tracheophyta</taxon>
        <taxon>Spermatophyta</taxon>
        <taxon>Magnoliopsida</taxon>
        <taxon>eudicotyledons</taxon>
        <taxon>Gunneridae</taxon>
        <taxon>Pentapetalae</taxon>
        <taxon>asterids</taxon>
        <taxon>lamiids</taxon>
        <taxon>Lamiales</taxon>
        <taxon>Pedaliaceae</taxon>
        <taxon>Sesamum</taxon>
    </lineage>
</organism>
<keyword evidence="1" id="KW-1133">Transmembrane helix</keyword>
<evidence type="ECO:0000259" key="3">
    <source>
        <dbReference type="Pfam" id="PF13966"/>
    </source>
</evidence>
<evidence type="ECO:0000256" key="1">
    <source>
        <dbReference type="SAM" id="Phobius"/>
    </source>
</evidence>
<dbReference type="PANTHER" id="PTHR47074">
    <property type="entry name" value="BNAC02G40300D PROTEIN"/>
    <property type="match status" value="1"/>
</dbReference>